<evidence type="ECO:0000313" key="2">
    <source>
        <dbReference type="EMBL" id="MBK1876848.1"/>
    </source>
</evidence>
<protein>
    <recommendedName>
        <fullName evidence="4">Phage shock protein B</fullName>
    </recommendedName>
</protein>
<name>A0A934VQR6_9BACT</name>
<reference evidence="2" key="1">
    <citation type="submission" date="2021-01" db="EMBL/GenBank/DDBJ databases">
        <title>Modified the classification status of verrucomicrobia.</title>
        <authorList>
            <person name="Feng X."/>
        </authorList>
    </citation>
    <scope>NUCLEOTIDE SEQUENCE</scope>
    <source>
        <strain evidence="2">KCTC 13126</strain>
    </source>
</reference>
<dbReference type="GO" id="GO:0006355">
    <property type="term" value="P:regulation of DNA-templated transcription"/>
    <property type="evidence" value="ECO:0007669"/>
    <property type="project" value="InterPro"/>
</dbReference>
<feature type="transmembrane region" description="Helical" evidence="1">
    <location>
        <begin position="12"/>
        <end position="31"/>
    </location>
</feature>
<organism evidence="2 3">
    <name type="scientific">Pelagicoccus mobilis</name>
    <dbReference type="NCBI Taxonomy" id="415221"/>
    <lineage>
        <taxon>Bacteria</taxon>
        <taxon>Pseudomonadati</taxon>
        <taxon>Verrucomicrobiota</taxon>
        <taxon>Opitutia</taxon>
        <taxon>Puniceicoccales</taxon>
        <taxon>Pelagicoccaceae</taxon>
        <taxon>Pelagicoccus</taxon>
    </lineage>
</organism>
<dbReference type="EMBL" id="JAENIL010000012">
    <property type="protein sequence ID" value="MBK1876848.1"/>
    <property type="molecule type" value="Genomic_DNA"/>
</dbReference>
<keyword evidence="1" id="KW-1133">Transmembrane helix</keyword>
<dbReference type="GO" id="GO:0009271">
    <property type="term" value="P:phage shock"/>
    <property type="evidence" value="ECO:0007669"/>
    <property type="project" value="InterPro"/>
</dbReference>
<dbReference type="Proteomes" id="UP000617628">
    <property type="component" value="Unassembled WGS sequence"/>
</dbReference>
<sequence length="78" mass="8651">MNPFHFLVEIMPYVIPIAIVGIIFGSITTIAKTKAEAKAKGGAGLSEEDARIMQELHQSLQKMEKRVEALETIIINKK</sequence>
<accession>A0A934VQR6</accession>
<gene>
    <name evidence="2" type="ORF">JIN87_08215</name>
</gene>
<comment type="caution">
    <text evidence="2">The sequence shown here is derived from an EMBL/GenBank/DDBJ whole genome shotgun (WGS) entry which is preliminary data.</text>
</comment>
<keyword evidence="1" id="KW-0472">Membrane</keyword>
<evidence type="ECO:0008006" key="4">
    <source>
        <dbReference type="Google" id="ProtNLM"/>
    </source>
</evidence>
<dbReference type="RefSeq" id="WP_200355061.1">
    <property type="nucleotide sequence ID" value="NZ_JAENIL010000012.1"/>
</dbReference>
<dbReference type="Pfam" id="PF06667">
    <property type="entry name" value="PspB"/>
    <property type="match status" value="1"/>
</dbReference>
<evidence type="ECO:0000256" key="1">
    <source>
        <dbReference type="SAM" id="Phobius"/>
    </source>
</evidence>
<proteinExistence type="predicted"/>
<keyword evidence="1" id="KW-0812">Transmembrane</keyword>
<dbReference type="InterPro" id="IPR009554">
    <property type="entry name" value="Phageshock_PspB"/>
</dbReference>
<evidence type="ECO:0000313" key="3">
    <source>
        <dbReference type="Proteomes" id="UP000617628"/>
    </source>
</evidence>
<keyword evidence="3" id="KW-1185">Reference proteome</keyword>
<dbReference type="AlphaFoldDB" id="A0A934VQR6"/>